<dbReference type="Proteomes" id="UP001500621">
    <property type="component" value="Unassembled WGS sequence"/>
</dbReference>
<dbReference type="EMBL" id="BAABIM010000003">
    <property type="protein sequence ID" value="GAA4690379.1"/>
    <property type="molecule type" value="Genomic_DNA"/>
</dbReference>
<reference evidence="2" key="1">
    <citation type="journal article" date="2019" name="Int. J. Syst. Evol. Microbiol.">
        <title>The Global Catalogue of Microorganisms (GCM) 10K type strain sequencing project: providing services to taxonomists for standard genome sequencing and annotation.</title>
        <authorList>
            <consortium name="The Broad Institute Genomics Platform"/>
            <consortium name="The Broad Institute Genome Sequencing Center for Infectious Disease"/>
            <person name="Wu L."/>
            <person name="Ma J."/>
        </authorList>
    </citation>
    <scope>NUCLEOTIDE SEQUENCE [LARGE SCALE GENOMIC DNA]</scope>
    <source>
        <strain evidence="2">JCM 18127</strain>
    </source>
</reference>
<protein>
    <submittedName>
        <fullName evidence="1">Uncharacterized protein</fullName>
    </submittedName>
</protein>
<gene>
    <name evidence="1" type="ORF">GCM10023226_30330</name>
</gene>
<keyword evidence="2" id="KW-1185">Reference proteome</keyword>
<organism evidence="1 2">
    <name type="scientific">Nocardioides nanhaiensis</name>
    <dbReference type="NCBI Taxonomy" id="1476871"/>
    <lineage>
        <taxon>Bacteria</taxon>
        <taxon>Bacillati</taxon>
        <taxon>Actinomycetota</taxon>
        <taxon>Actinomycetes</taxon>
        <taxon>Propionibacteriales</taxon>
        <taxon>Nocardioidaceae</taxon>
        <taxon>Nocardioides</taxon>
    </lineage>
</organism>
<proteinExistence type="predicted"/>
<sequence>MAITAGGVLGEFGPARAAHNLVMREIWDFAPRTPEDDWAVDIGFFTGDDTGDDSPPMGVSAGAVGRSQRRFVVWHRLPKGMGDAGQVREWFAEHLLATERLVREYLPTKSCQYPAEHLADQVRDLRDHLRSRA</sequence>
<comment type="caution">
    <text evidence="1">The sequence shown here is derived from an EMBL/GenBank/DDBJ whole genome shotgun (WGS) entry which is preliminary data.</text>
</comment>
<evidence type="ECO:0000313" key="1">
    <source>
        <dbReference type="EMBL" id="GAA4690379.1"/>
    </source>
</evidence>
<evidence type="ECO:0000313" key="2">
    <source>
        <dbReference type="Proteomes" id="UP001500621"/>
    </source>
</evidence>
<name>A0ABP8WMC6_9ACTN</name>
<accession>A0ABP8WMC6</accession>